<organism evidence="13 14">
    <name type="scientific">Puccinia striiformis</name>
    <dbReference type="NCBI Taxonomy" id="27350"/>
    <lineage>
        <taxon>Eukaryota</taxon>
        <taxon>Fungi</taxon>
        <taxon>Dikarya</taxon>
        <taxon>Basidiomycota</taxon>
        <taxon>Pucciniomycotina</taxon>
        <taxon>Pucciniomycetes</taxon>
        <taxon>Pucciniales</taxon>
        <taxon>Pucciniaceae</taxon>
        <taxon>Puccinia</taxon>
    </lineage>
</organism>
<evidence type="ECO:0000256" key="6">
    <source>
        <dbReference type="ARBA" id="ARBA00022792"/>
    </source>
</evidence>
<reference evidence="13" key="1">
    <citation type="submission" date="2017-12" db="EMBL/GenBank/DDBJ databases">
        <title>Gene loss provides genomic basis for host adaptation in cereal stripe rust fungi.</title>
        <authorList>
            <person name="Xia C."/>
        </authorList>
    </citation>
    <scope>NUCLEOTIDE SEQUENCE [LARGE SCALE GENOMIC DNA]</scope>
    <source>
        <strain evidence="13">93-210</strain>
    </source>
</reference>
<evidence type="ECO:0000313" key="14">
    <source>
        <dbReference type="Proteomes" id="UP000239156"/>
    </source>
</evidence>
<keyword evidence="7 12" id="KW-1133">Transmembrane helix</keyword>
<evidence type="ECO:0000256" key="5">
    <source>
        <dbReference type="ARBA" id="ARBA00022737"/>
    </source>
</evidence>
<keyword evidence="6" id="KW-0999">Mitochondrion inner membrane</keyword>
<evidence type="ECO:0000256" key="2">
    <source>
        <dbReference type="ARBA" id="ARBA00006375"/>
    </source>
</evidence>
<comment type="similarity">
    <text evidence="2 11">Belongs to the mitochondrial carrier (TC 2.A.29) family.</text>
</comment>
<keyword evidence="14" id="KW-1185">Reference proteome</keyword>
<keyword evidence="5" id="KW-0677">Repeat</keyword>
<evidence type="ECO:0000256" key="11">
    <source>
        <dbReference type="RuleBase" id="RU000488"/>
    </source>
</evidence>
<evidence type="ECO:0000313" key="13">
    <source>
        <dbReference type="EMBL" id="POW14912.1"/>
    </source>
</evidence>
<dbReference type="InterPro" id="IPR018108">
    <property type="entry name" value="MCP_transmembrane"/>
</dbReference>
<feature type="repeat" description="Solcar" evidence="10">
    <location>
        <begin position="307"/>
        <end position="396"/>
    </location>
</feature>
<evidence type="ECO:0000256" key="12">
    <source>
        <dbReference type="SAM" id="Phobius"/>
    </source>
</evidence>
<evidence type="ECO:0000256" key="4">
    <source>
        <dbReference type="ARBA" id="ARBA00022692"/>
    </source>
</evidence>
<dbReference type="Proteomes" id="UP000239156">
    <property type="component" value="Unassembled WGS sequence"/>
</dbReference>
<sequence length="413" mass="46408">MPSSSPHQLSTVEGFVSGALGACVAVTFTNPMEVAKTRLQLDGELRTKGTPKAYTNTFDVLRKTARSEGLRACQKGLGAAVSLNQTLKPRLFFGVFMLIYFFPLFLKFCFGRENHSLNFFAPNHLSFDHDGLIATVYIPVCSKRISLRCKKHETDLRSFHFSILRLTNLRILRTVTTIDMFSFWTRADEGTTMVIGFSRSIIRSDWSDTRQPVIPSKGTFTGLLFSKGWFTDDQLNFQQASTQLSSPYPTCIQIGRRRTTSNLKAEGFKGLMRGVDAAMMRTAMGSSVQLPAYNYAKTNLAPYFSPDSFWLYIASSSFSGLCVLGAMQPADTALTRMYNQSHQPGKRLYKNPVDCLWKTVQIEGFTGLYKGSTAHFFRIAPHTIITLVANEAISQWCKLETKGVQRCRRDKKN</sequence>
<keyword evidence="9 10" id="KW-0472">Membrane</keyword>
<dbReference type="EMBL" id="PKSL01000015">
    <property type="protein sequence ID" value="POW14912.1"/>
    <property type="molecule type" value="Genomic_DNA"/>
</dbReference>
<feature type="repeat" description="Solcar" evidence="10">
    <location>
        <begin position="9"/>
        <end position="102"/>
    </location>
</feature>
<evidence type="ECO:0000256" key="7">
    <source>
        <dbReference type="ARBA" id="ARBA00022989"/>
    </source>
</evidence>
<feature type="transmembrane region" description="Helical" evidence="12">
    <location>
        <begin position="91"/>
        <end position="110"/>
    </location>
</feature>
<dbReference type="Gene3D" id="1.50.40.10">
    <property type="entry name" value="Mitochondrial carrier domain"/>
    <property type="match status" value="2"/>
</dbReference>
<evidence type="ECO:0000256" key="8">
    <source>
        <dbReference type="ARBA" id="ARBA00023128"/>
    </source>
</evidence>
<dbReference type="GO" id="GO:0005743">
    <property type="term" value="C:mitochondrial inner membrane"/>
    <property type="evidence" value="ECO:0007669"/>
    <property type="project" value="UniProtKB-SubCell"/>
</dbReference>
<comment type="caution">
    <text evidence="13">The sequence shown here is derived from an EMBL/GenBank/DDBJ whole genome shotgun (WGS) entry which is preliminary data.</text>
</comment>
<dbReference type="InterPro" id="IPR023395">
    <property type="entry name" value="MCP_dom_sf"/>
</dbReference>
<protein>
    <submittedName>
        <fullName evidence="13">Uncharacterized protein</fullName>
    </submittedName>
</protein>
<dbReference type="SUPFAM" id="SSF103506">
    <property type="entry name" value="Mitochondrial carrier"/>
    <property type="match status" value="2"/>
</dbReference>
<keyword evidence="4 10" id="KW-0812">Transmembrane</keyword>
<dbReference type="AlphaFoldDB" id="A0A2S4VZH1"/>
<dbReference type="VEuPathDB" id="FungiDB:PSTT_02504"/>
<evidence type="ECO:0000256" key="9">
    <source>
        <dbReference type="ARBA" id="ARBA00023136"/>
    </source>
</evidence>
<gene>
    <name evidence="13" type="ORF">PSTT_02504</name>
</gene>
<dbReference type="PANTHER" id="PTHR45928">
    <property type="entry name" value="RE38146P"/>
    <property type="match status" value="1"/>
</dbReference>
<keyword evidence="3 11" id="KW-0813">Transport</keyword>
<proteinExistence type="inferred from homology"/>
<evidence type="ECO:0000256" key="1">
    <source>
        <dbReference type="ARBA" id="ARBA00004448"/>
    </source>
</evidence>
<name>A0A2S4VZH1_9BASI</name>
<evidence type="ECO:0000256" key="3">
    <source>
        <dbReference type="ARBA" id="ARBA00022448"/>
    </source>
</evidence>
<dbReference type="Pfam" id="PF00153">
    <property type="entry name" value="Mito_carr"/>
    <property type="match status" value="2"/>
</dbReference>
<dbReference type="InterPro" id="IPR051508">
    <property type="entry name" value="Mito_Carrier_Antiporter"/>
</dbReference>
<comment type="subcellular location">
    <subcellularLocation>
        <location evidence="1">Mitochondrion inner membrane</location>
        <topology evidence="1">Multi-pass membrane protein</topology>
    </subcellularLocation>
</comment>
<dbReference type="PROSITE" id="PS50920">
    <property type="entry name" value="SOLCAR"/>
    <property type="match status" value="2"/>
</dbReference>
<accession>A0A2S4VZH1</accession>
<keyword evidence="8" id="KW-0496">Mitochondrion</keyword>
<dbReference type="VEuPathDB" id="FungiDB:PSHT_07279"/>
<dbReference type="PANTHER" id="PTHR45928:SF1">
    <property type="entry name" value="RE38146P"/>
    <property type="match status" value="1"/>
</dbReference>
<evidence type="ECO:0000256" key="10">
    <source>
        <dbReference type="PROSITE-ProRule" id="PRU00282"/>
    </source>
</evidence>